<feature type="region of interest" description="Disordered" evidence="5">
    <location>
        <begin position="212"/>
        <end position="251"/>
    </location>
</feature>
<organism evidence="7 8">
    <name type="scientific">Climacteris rufus</name>
    <name type="common">rufous treecreeper</name>
    <dbReference type="NCBI Taxonomy" id="47695"/>
    <lineage>
        <taxon>Eukaryota</taxon>
        <taxon>Metazoa</taxon>
        <taxon>Chordata</taxon>
        <taxon>Craniata</taxon>
        <taxon>Vertebrata</taxon>
        <taxon>Euteleostomi</taxon>
        <taxon>Archelosauria</taxon>
        <taxon>Archosauria</taxon>
        <taxon>Dinosauria</taxon>
        <taxon>Saurischia</taxon>
        <taxon>Theropoda</taxon>
        <taxon>Coelurosauria</taxon>
        <taxon>Aves</taxon>
        <taxon>Neognathae</taxon>
        <taxon>Neoaves</taxon>
        <taxon>Telluraves</taxon>
        <taxon>Australaves</taxon>
        <taxon>Passeriformes</taxon>
        <taxon>Climacteridae</taxon>
        <taxon>Climacteris</taxon>
    </lineage>
</organism>
<accession>A0A7K6QDE1</accession>
<protein>
    <submittedName>
        <fullName evidence="7">MRM3 methyltransferase</fullName>
    </submittedName>
</protein>
<dbReference type="PANTHER" id="PTHR43191">
    <property type="entry name" value="RRNA METHYLTRANSFERASE 3"/>
    <property type="match status" value="1"/>
</dbReference>
<dbReference type="InterPro" id="IPR029064">
    <property type="entry name" value="Ribosomal_eL30-like_sf"/>
</dbReference>
<evidence type="ECO:0000313" key="7">
    <source>
        <dbReference type="EMBL" id="NWW71544.1"/>
    </source>
</evidence>
<dbReference type="InterPro" id="IPR051259">
    <property type="entry name" value="rRNA_Methyltransferase"/>
</dbReference>
<comment type="caution">
    <text evidence="7">The sequence shown here is derived from an EMBL/GenBank/DDBJ whole genome shotgun (WGS) entry which is preliminary data.</text>
</comment>
<reference evidence="7 8" key="1">
    <citation type="submission" date="2019-09" db="EMBL/GenBank/DDBJ databases">
        <title>Bird 10,000 Genomes (B10K) Project - Family phase.</title>
        <authorList>
            <person name="Zhang G."/>
        </authorList>
    </citation>
    <scope>NUCLEOTIDE SEQUENCE [LARGE SCALE GENOMIC DNA]</scope>
    <source>
        <strain evidence="7">B10K-DU-029-53</strain>
    </source>
</reference>
<evidence type="ECO:0000256" key="4">
    <source>
        <dbReference type="ARBA" id="ARBA00022679"/>
    </source>
</evidence>
<dbReference type="Gene3D" id="3.30.1330.30">
    <property type="match status" value="1"/>
</dbReference>
<dbReference type="CDD" id="cd18106">
    <property type="entry name" value="SpoU-like_RNMTL1"/>
    <property type="match status" value="1"/>
</dbReference>
<dbReference type="Pfam" id="PF00588">
    <property type="entry name" value="SpoU_methylase"/>
    <property type="match status" value="2"/>
</dbReference>
<evidence type="ECO:0000256" key="2">
    <source>
        <dbReference type="ARBA" id="ARBA00022552"/>
    </source>
</evidence>
<dbReference type="GO" id="GO:0008173">
    <property type="term" value="F:RNA methyltransferase activity"/>
    <property type="evidence" value="ECO:0007669"/>
    <property type="project" value="InterPro"/>
</dbReference>
<dbReference type="GO" id="GO:0003723">
    <property type="term" value="F:RNA binding"/>
    <property type="evidence" value="ECO:0007669"/>
    <property type="project" value="InterPro"/>
</dbReference>
<evidence type="ECO:0000256" key="1">
    <source>
        <dbReference type="ARBA" id="ARBA00007228"/>
    </source>
</evidence>
<dbReference type="Proteomes" id="UP000580879">
    <property type="component" value="Unassembled WGS sequence"/>
</dbReference>
<sequence>PPPPAVERSAAGPGLWYEKAAPGDRRLGKVVTIAKSKKFRDNHGKVLLEGHRLIKDALEAGAVPLTLFFSTVRHLKELPEAEIKGASLVKVKFEDIKNWSDLVTPQGLLGIFSKPDPAKMSYPAAQLSNSLPLLLICDNIRDPGNLGTILRSAAGAGCEKVLLTKGCVDPWEPKVLRAGMGAHFRLPIIANLDWESVPPNLPAGTQVCVADNKEPDAPAGTTSLLRGAGRAGSAPDNPTAAAEQEAEEGAAGTPELAAQHYYEDWAQTPVAVVIGGETHGLSPAALQLAASTGGRRLVIPVVPGVDSLNSAIAAGIVLFEGRRQLLWRHKQEDDRQKLPVPG</sequence>
<dbReference type="GO" id="GO:0032259">
    <property type="term" value="P:methylation"/>
    <property type="evidence" value="ECO:0007669"/>
    <property type="project" value="UniProtKB-KW"/>
</dbReference>
<dbReference type="SUPFAM" id="SSF75217">
    <property type="entry name" value="alpha/beta knot"/>
    <property type="match status" value="1"/>
</dbReference>
<dbReference type="Pfam" id="PF22435">
    <property type="entry name" value="MRM3-like_sub_bind"/>
    <property type="match status" value="1"/>
</dbReference>
<comment type="similarity">
    <text evidence="1">Belongs to the class IV-like SAM-binding methyltransferase superfamily. RNA methyltransferase TrmH family.</text>
</comment>
<dbReference type="Gene3D" id="3.40.1280.10">
    <property type="match status" value="1"/>
</dbReference>
<gene>
    <name evidence="7" type="primary">Mrm3</name>
    <name evidence="7" type="ORF">CLIRUF_R02051</name>
</gene>
<dbReference type="InterPro" id="IPR029028">
    <property type="entry name" value="Alpha/beta_knot_MTases"/>
</dbReference>
<dbReference type="InterPro" id="IPR029026">
    <property type="entry name" value="tRNA_m1G_MTases_N"/>
</dbReference>
<evidence type="ECO:0000256" key="3">
    <source>
        <dbReference type="ARBA" id="ARBA00022603"/>
    </source>
</evidence>
<keyword evidence="8" id="KW-1185">Reference proteome</keyword>
<evidence type="ECO:0000259" key="6">
    <source>
        <dbReference type="SMART" id="SM00967"/>
    </source>
</evidence>
<dbReference type="SMART" id="SM00967">
    <property type="entry name" value="SpoU_sub_bind"/>
    <property type="match status" value="1"/>
</dbReference>
<evidence type="ECO:0000313" key="8">
    <source>
        <dbReference type="Proteomes" id="UP000580879"/>
    </source>
</evidence>
<feature type="non-terminal residue" evidence="7">
    <location>
        <position position="1"/>
    </location>
</feature>
<dbReference type="GO" id="GO:0006364">
    <property type="term" value="P:rRNA processing"/>
    <property type="evidence" value="ECO:0007669"/>
    <property type="project" value="UniProtKB-KW"/>
</dbReference>
<dbReference type="GO" id="GO:0005737">
    <property type="term" value="C:cytoplasm"/>
    <property type="evidence" value="ECO:0007669"/>
    <property type="project" value="UniProtKB-ARBA"/>
</dbReference>
<dbReference type="SUPFAM" id="SSF55315">
    <property type="entry name" value="L30e-like"/>
    <property type="match status" value="1"/>
</dbReference>
<dbReference type="InterPro" id="IPR053888">
    <property type="entry name" value="MRM3-like_sub_bind"/>
</dbReference>
<proteinExistence type="inferred from homology"/>
<feature type="compositionally biased region" description="Low complexity" evidence="5">
    <location>
        <begin position="238"/>
        <end position="251"/>
    </location>
</feature>
<dbReference type="AlphaFoldDB" id="A0A7K6QDE1"/>
<feature type="non-terminal residue" evidence="7">
    <location>
        <position position="342"/>
    </location>
</feature>
<dbReference type="EMBL" id="VZRZ01001374">
    <property type="protein sequence ID" value="NWW71544.1"/>
    <property type="molecule type" value="Genomic_DNA"/>
</dbReference>
<feature type="domain" description="RNA 2-O ribose methyltransferase substrate binding" evidence="6">
    <location>
        <begin position="47"/>
        <end position="118"/>
    </location>
</feature>
<evidence type="ECO:0000256" key="5">
    <source>
        <dbReference type="SAM" id="MobiDB-lite"/>
    </source>
</evidence>
<keyword evidence="4 7" id="KW-0808">Transferase</keyword>
<keyword evidence="2" id="KW-0698">rRNA processing</keyword>
<dbReference type="InterPro" id="IPR013123">
    <property type="entry name" value="SpoU_subst-bd"/>
</dbReference>
<dbReference type="PANTHER" id="PTHR43191:SF2">
    <property type="entry name" value="RRNA METHYLTRANSFERASE 3, MITOCHONDRIAL"/>
    <property type="match status" value="1"/>
</dbReference>
<dbReference type="InterPro" id="IPR001537">
    <property type="entry name" value="SpoU_MeTrfase"/>
</dbReference>
<keyword evidence="3 7" id="KW-0489">Methyltransferase</keyword>
<name>A0A7K6QDE1_9PASS</name>
<dbReference type="OrthoDB" id="270651at2759"/>